<evidence type="ECO:0000313" key="1">
    <source>
        <dbReference type="EMBL" id="VEL08508.1"/>
    </source>
</evidence>
<dbReference type="Proteomes" id="UP000784294">
    <property type="component" value="Unassembled WGS sequence"/>
</dbReference>
<comment type="caution">
    <text evidence="1">The sequence shown here is derived from an EMBL/GenBank/DDBJ whole genome shotgun (WGS) entry which is preliminary data.</text>
</comment>
<gene>
    <name evidence="1" type="ORF">PXEA_LOCUS1948</name>
</gene>
<name>A0A3S4ZW15_9PLAT</name>
<keyword evidence="2" id="KW-1185">Reference proteome</keyword>
<organism evidence="1 2">
    <name type="scientific">Protopolystoma xenopodis</name>
    <dbReference type="NCBI Taxonomy" id="117903"/>
    <lineage>
        <taxon>Eukaryota</taxon>
        <taxon>Metazoa</taxon>
        <taxon>Spiralia</taxon>
        <taxon>Lophotrochozoa</taxon>
        <taxon>Platyhelminthes</taxon>
        <taxon>Monogenea</taxon>
        <taxon>Polyopisthocotylea</taxon>
        <taxon>Polystomatidea</taxon>
        <taxon>Polystomatidae</taxon>
        <taxon>Protopolystoma</taxon>
    </lineage>
</organism>
<proteinExistence type="predicted"/>
<dbReference type="EMBL" id="CAAALY010004152">
    <property type="protein sequence ID" value="VEL08508.1"/>
    <property type="molecule type" value="Genomic_DNA"/>
</dbReference>
<evidence type="ECO:0000313" key="2">
    <source>
        <dbReference type="Proteomes" id="UP000784294"/>
    </source>
</evidence>
<sequence>MSDPDDEHSLQLDDSSAYYSKLTRLHADLGSVPFDKLQPRLNKAYTKVMDMKGPVWTSTYLDEISESVSIAKRPKFRKHKPVTNIYQHGYSIVSGTTPKES</sequence>
<dbReference type="AlphaFoldDB" id="A0A3S4ZW15"/>
<protein>
    <submittedName>
        <fullName evidence="1">Uncharacterized protein</fullName>
    </submittedName>
</protein>
<reference evidence="1" key="1">
    <citation type="submission" date="2018-11" db="EMBL/GenBank/DDBJ databases">
        <authorList>
            <consortium name="Pathogen Informatics"/>
        </authorList>
    </citation>
    <scope>NUCLEOTIDE SEQUENCE</scope>
</reference>
<accession>A0A3S4ZW15</accession>